<dbReference type="AlphaFoldDB" id="A0A0E9PGQ4"/>
<reference evidence="1" key="2">
    <citation type="journal article" date="2015" name="Fish Shellfish Immunol.">
        <title>Early steps in the European eel (Anguilla anguilla)-Vibrio vulnificus interaction in the gills: Role of the RtxA13 toxin.</title>
        <authorList>
            <person name="Callol A."/>
            <person name="Pajuelo D."/>
            <person name="Ebbesson L."/>
            <person name="Teles M."/>
            <person name="MacKenzie S."/>
            <person name="Amaro C."/>
        </authorList>
    </citation>
    <scope>NUCLEOTIDE SEQUENCE</scope>
</reference>
<name>A0A0E9PGQ4_ANGAN</name>
<accession>A0A0E9PGQ4</accession>
<dbReference type="EMBL" id="GBXM01105120">
    <property type="protein sequence ID" value="JAH03457.1"/>
    <property type="molecule type" value="Transcribed_RNA"/>
</dbReference>
<evidence type="ECO:0000313" key="1">
    <source>
        <dbReference type="EMBL" id="JAH03457.1"/>
    </source>
</evidence>
<proteinExistence type="predicted"/>
<sequence>MLHTSLSQSRGTLSVAARNLLL</sequence>
<protein>
    <submittedName>
        <fullName evidence="1">Uncharacterized protein</fullName>
    </submittedName>
</protein>
<reference evidence="1" key="1">
    <citation type="submission" date="2014-11" db="EMBL/GenBank/DDBJ databases">
        <authorList>
            <person name="Amaro Gonzalez C."/>
        </authorList>
    </citation>
    <scope>NUCLEOTIDE SEQUENCE</scope>
</reference>
<organism evidence="1">
    <name type="scientific">Anguilla anguilla</name>
    <name type="common">European freshwater eel</name>
    <name type="synonym">Muraena anguilla</name>
    <dbReference type="NCBI Taxonomy" id="7936"/>
    <lineage>
        <taxon>Eukaryota</taxon>
        <taxon>Metazoa</taxon>
        <taxon>Chordata</taxon>
        <taxon>Craniata</taxon>
        <taxon>Vertebrata</taxon>
        <taxon>Euteleostomi</taxon>
        <taxon>Actinopterygii</taxon>
        <taxon>Neopterygii</taxon>
        <taxon>Teleostei</taxon>
        <taxon>Anguilliformes</taxon>
        <taxon>Anguillidae</taxon>
        <taxon>Anguilla</taxon>
    </lineage>
</organism>